<name>A0A6P8AQ12_PYRGI</name>
<feature type="transmembrane region" description="Helical" evidence="7">
    <location>
        <begin position="306"/>
        <end position="327"/>
    </location>
</feature>
<feature type="region of interest" description="Disordered" evidence="6">
    <location>
        <begin position="1"/>
        <end position="23"/>
    </location>
</feature>
<dbReference type="Proteomes" id="UP000515153">
    <property type="component" value="Chromosome VI"/>
</dbReference>
<evidence type="ECO:0000256" key="1">
    <source>
        <dbReference type="ARBA" id="ARBA00004141"/>
    </source>
</evidence>
<dbReference type="Pfam" id="PF01554">
    <property type="entry name" value="MatE"/>
    <property type="match status" value="2"/>
</dbReference>
<dbReference type="CDD" id="cd13132">
    <property type="entry name" value="MATE_eukaryotic"/>
    <property type="match status" value="1"/>
</dbReference>
<feature type="transmembrane region" description="Helical" evidence="7">
    <location>
        <begin position="623"/>
        <end position="641"/>
    </location>
</feature>
<dbReference type="GO" id="GO:0015297">
    <property type="term" value="F:antiporter activity"/>
    <property type="evidence" value="ECO:0007669"/>
    <property type="project" value="InterPro"/>
</dbReference>
<dbReference type="NCBIfam" id="TIGR00797">
    <property type="entry name" value="matE"/>
    <property type="match status" value="1"/>
</dbReference>
<accession>A0A6P8AQ12</accession>
<dbReference type="InterPro" id="IPR002528">
    <property type="entry name" value="MATE_fam"/>
</dbReference>
<evidence type="ECO:0000313" key="9">
    <source>
        <dbReference type="RefSeq" id="XP_030976975.1"/>
    </source>
</evidence>
<dbReference type="AlphaFoldDB" id="A0A6P8AQ12"/>
<dbReference type="GO" id="GO:1990961">
    <property type="term" value="P:xenobiotic detoxification by transmembrane export across the plasma membrane"/>
    <property type="evidence" value="ECO:0007669"/>
    <property type="project" value="InterPro"/>
</dbReference>
<evidence type="ECO:0000313" key="8">
    <source>
        <dbReference type="Proteomes" id="UP000515153"/>
    </source>
</evidence>
<dbReference type="GeneID" id="41966367"/>
<keyword evidence="8" id="KW-1185">Reference proteome</keyword>
<protein>
    <recommendedName>
        <fullName evidence="10">MATE efflux family protein</fullName>
    </recommendedName>
</protein>
<keyword evidence="3 7" id="KW-0812">Transmembrane</keyword>
<proteinExistence type="inferred from homology"/>
<feature type="region of interest" description="Disordered" evidence="6">
    <location>
        <begin position="149"/>
        <end position="196"/>
    </location>
</feature>
<feature type="region of interest" description="Disordered" evidence="6">
    <location>
        <begin position="52"/>
        <end position="77"/>
    </location>
</feature>
<evidence type="ECO:0000256" key="6">
    <source>
        <dbReference type="SAM" id="MobiDB-lite"/>
    </source>
</evidence>
<feature type="transmembrane region" description="Helical" evidence="7">
    <location>
        <begin position="396"/>
        <end position="422"/>
    </location>
</feature>
<feature type="transmembrane region" description="Helical" evidence="7">
    <location>
        <begin position="368"/>
        <end position="390"/>
    </location>
</feature>
<dbReference type="PANTHER" id="PTHR11206">
    <property type="entry name" value="MULTIDRUG RESISTANCE PROTEIN"/>
    <property type="match status" value="1"/>
</dbReference>
<feature type="transmembrane region" description="Helical" evidence="7">
    <location>
        <begin position="481"/>
        <end position="501"/>
    </location>
</feature>
<sequence>MSTSRPIPGGSSKNPGSSSHDFSTSFVASFRSSSPIAQEVIARDLAACSDDEDLGDAEANGHGLDVSDSEIDGDNPLMYRRPSGIAFGTARPVLAAQNVEDSILTRNEWKQSLDAERSLLRDNHILPPKHAHPEQLGLLGRLRKRFFSTKVPRPSGSDEEAGPDPAGIPTEESPLLGGSGDNTLRRHSSSGPAVEGGHLSETWEAAVAAGHIKTTWQREAKTLAVYSRSLVVTFLLQYSVNITSILAVGRIGKVELGAVSLATMSANILCYAPIQGLATSLDTLCAQAYGSGHKHLVGLQLQRMTAFLLLLLFPIGILWLHAAELLVKFGIARPSAELAGLYLRICIFSMPAYAVFEASKRFVQAQGLFHATTYCLMITAPLNVFVNWFLVWKLGWGFVGAPVSVVITQNLQPILLFLYVRFVDGYQCWGGFSKRAFSNWGPMIRLAIPGMIMVEAEWLAFEILTLISGRFGTSQLAAQSVIVTLAATTYQIPFPLSVAVSTRVANLIGAKLPDAAKTSAKVAIVAGVIIGLFNTTILSVFRWKLPLLFTKDPEVIEIVARTMPILVVLQFFDAVCAISQGLLRGLGQQEFAGYSNIISYYAIALPISFATALGLGWELKGLWFGVTIGLAVVMVVEYSYLRWYDWNRAVRDAENRNASN</sequence>
<feature type="transmembrane region" description="Helical" evidence="7">
    <location>
        <begin position="563"/>
        <end position="586"/>
    </location>
</feature>
<reference evidence="9" key="3">
    <citation type="submission" date="2025-08" db="UniProtKB">
        <authorList>
            <consortium name="RefSeq"/>
        </authorList>
    </citation>
    <scope>IDENTIFICATION</scope>
    <source>
        <strain evidence="9">NI907</strain>
    </source>
</reference>
<reference evidence="9" key="2">
    <citation type="submission" date="2019-10" db="EMBL/GenBank/DDBJ databases">
        <authorList>
            <consortium name="NCBI Genome Project"/>
        </authorList>
    </citation>
    <scope>NUCLEOTIDE SEQUENCE</scope>
    <source>
        <strain evidence="9">NI907</strain>
    </source>
</reference>
<comment type="similarity">
    <text evidence="2">Belongs to the multi antimicrobial extrusion (MATE) (TC 2.A.66.1) family.</text>
</comment>
<feature type="transmembrane region" description="Helical" evidence="7">
    <location>
        <begin position="598"/>
        <end position="617"/>
    </location>
</feature>
<reference evidence="8 9" key="1">
    <citation type="journal article" date="2019" name="Mol. Biol. Evol.">
        <title>Blast fungal genomes show frequent chromosomal changes, gene gains and losses, and effector gene turnover.</title>
        <authorList>
            <person name="Gomez Luciano L.B."/>
            <person name="Jason Tsai I."/>
            <person name="Chuma I."/>
            <person name="Tosa Y."/>
            <person name="Chen Y.H."/>
            <person name="Li J.Y."/>
            <person name="Li M.Y."/>
            <person name="Jade Lu M.Y."/>
            <person name="Nakayashiki H."/>
            <person name="Li W.H."/>
        </authorList>
    </citation>
    <scope>NUCLEOTIDE SEQUENCE [LARGE SCALE GENOMIC DNA]</scope>
    <source>
        <strain evidence="8 9">NI907</strain>
    </source>
</reference>
<feature type="transmembrane region" description="Helical" evidence="7">
    <location>
        <begin position="522"/>
        <end position="543"/>
    </location>
</feature>
<evidence type="ECO:0000256" key="3">
    <source>
        <dbReference type="ARBA" id="ARBA00022692"/>
    </source>
</evidence>
<keyword evidence="5 7" id="KW-0472">Membrane</keyword>
<keyword evidence="4 7" id="KW-1133">Transmembrane helix</keyword>
<evidence type="ECO:0000256" key="7">
    <source>
        <dbReference type="SAM" id="Phobius"/>
    </source>
</evidence>
<comment type="subcellular location">
    <subcellularLocation>
        <location evidence="1">Membrane</location>
        <topology evidence="1">Multi-pass membrane protein</topology>
    </subcellularLocation>
</comment>
<feature type="transmembrane region" description="Helical" evidence="7">
    <location>
        <begin position="339"/>
        <end position="356"/>
    </location>
</feature>
<dbReference type="KEGG" id="pgri:PgNI_11496"/>
<evidence type="ECO:0008006" key="10">
    <source>
        <dbReference type="Google" id="ProtNLM"/>
    </source>
</evidence>
<evidence type="ECO:0000256" key="5">
    <source>
        <dbReference type="ARBA" id="ARBA00023136"/>
    </source>
</evidence>
<dbReference type="GO" id="GO:0042910">
    <property type="term" value="F:xenobiotic transmembrane transporter activity"/>
    <property type="evidence" value="ECO:0007669"/>
    <property type="project" value="InterPro"/>
</dbReference>
<organism evidence="8 9">
    <name type="scientific">Pyricularia grisea</name>
    <name type="common">Crabgrass-specific blast fungus</name>
    <name type="synonym">Magnaporthe grisea</name>
    <dbReference type="NCBI Taxonomy" id="148305"/>
    <lineage>
        <taxon>Eukaryota</taxon>
        <taxon>Fungi</taxon>
        <taxon>Dikarya</taxon>
        <taxon>Ascomycota</taxon>
        <taxon>Pezizomycotina</taxon>
        <taxon>Sordariomycetes</taxon>
        <taxon>Sordariomycetidae</taxon>
        <taxon>Magnaporthales</taxon>
        <taxon>Pyriculariaceae</taxon>
        <taxon>Pyricularia</taxon>
    </lineage>
</organism>
<gene>
    <name evidence="9" type="ORF">PgNI_11496</name>
</gene>
<dbReference type="RefSeq" id="XP_030976975.1">
    <property type="nucleotide sequence ID" value="XM_031131462.1"/>
</dbReference>
<evidence type="ECO:0000256" key="2">
    <source>
        <dbReference type="ARBA" id="ARBA00010199"/>
    </source>
</evidence>
<dbReference type="GO" id="GO:0016020">
    <property type="term" value="C:membrane"/>
    <property type="evidence" value="ECO:0007669"/>
    <property type="project" value="UniProtKB-SubCell"/>
</dbReference>
<dbReference type="InterPro" id="IPR045069">
    <property type="entry name" value="MATE_euk"/>
</dbReference>
<evidence type="ECO:0000256" key="4">
    <source>
        <dbReference type="ARBA" id="ARBA00022989"/>
    </source>
</evidence>